<evidence type="ECO:0000313" key="2">
    <source>
        <dbReference type="EMBL" id="GAA2028338.1"/>
    </source>
</evidence>
<dbReference type="Pfam" id="PF19700">
    <property type="entry name" value="DUF6198"/>
    <property type="match status" value="1"/>
</dbReference>
<keyword evidence="1" id="KW-0812">Transmembrane</keyword>
<keyword evidence="3" id="KW-1185">Reference proteome</keyword>
<sequence length="221" mass="24456">MRDEMPKPASVVQRWLVFLLGVFVMSIGIALSVHGQLGTAPISTFPAVMDAATPFSLGTFTALMNLTFVLLQILILRRRFRLFQLVQIPIAFVFGAVIDFSLLLTRWAQTDQYLLQWVVTILGALILGIGVYIQIQPKLLYLPGEGITMALTQVTSIRFGTMKQLVDWSIVLIAIAVSVLLMQRLEGVREGTVFAAFAVGGVVKTIESIRQRRQSSRPHGV</sequence>
<dbReference type="PANTHER" id="PTHR40078">
    <property type="entry name" value="INTEGRAL MEMBRANE PROTEIN-RELATED"/>
    <property type="match status" value="1"/>
</dbReference>
<gene>
    <name evidence="2" type="ORF">GCM10009720_05210</name>
</gene>
<dbReference type="RefSeq" id="WP_343956033.1">
    <property type="nucleotide sequence ID" value="NZ_BAAAMN010000008.1"/>
</dbReference>
<keyword evidence="1" id="KW-0472">Membrane</keyword>
<proteinExistence type="predicted"/>
<organism evidence="2 3">
    <name type="scientific">Yaniella flava</name>
    <dbReference type="NCBI Taxonomy" id="287930"/>
    <lineage>
        <taxon>Bacteria</taxon>
        <taxon>Bacillati</taxon>
        <taxon>Actinomycetota</taxon>
        <taxon>Actinomycetes</taxon>
        <taxon>Micrococcales</taxon>
        <taxon>Micrococcaceae</taxon>
        <taxon>Yaniella</taxon>
    </lineage>
</organism>
<dbReference type="InterPro" id="IPR038750">
    <property type="entry name" value="YczE/YyaS-like"/>
</dbReference>
<evidence type="ECO:0000256" key="1">
    <source>
        <dbReference type="SAM" id="Phobius"/>
    </source>
</evidence>
<feature type="transmembrane region" description="Helical" evidence="1">
    <location>
        <begin position="165"/>
        <end position="185"/>
    </location>
</feature>
<keyword evidence="1" id="KW-1133">Transmembrane helix</keyword>
<feature type="transmembrane region" description="Helical" evidence="1">
    <location>
        <begin position="12"/>
        <end position="35"/>
    </location>
</feature>
<dbReference type="EMBL" id="BAAAMN010000008">
    <property type="protein sequence ID" value="GAA2028338.1"/>
    <property type="molecule type" value="Genomic_DNA"/>
</dbReference>
<feature type="transmembrane region" description="Helical" evidence="1">
    <location>
        <begin position="191"/>
        <end position="209"/>
    </location>
</feature>
<evidence type="ECO:0000313" key="3">
    <source>
        <dbReference type="Proteomes" id="UP001501461"/>
    </source>
</evidence>
<accession>A0ABN2U5B5</accession>
<dbReference type="PANTHER" id="PTHR40078:SF1">
    <property type="entry name" value="INTEGRAL MEMBRANE PROTEIN"/>
    <property type="match status" value="1"/>
</dbReference>
<protein>
    <submittedName>
        <fullName evidence="2">DUF6198 family protein</fullName>
    </submittedName>
</protein>
<feature type="transmembrane region" description="Helical" evidence="1">
    <location>
        <begin position="88"/>
        <end position="108"/>
    </location>
</feature>
<reference evidence="2 3" key="1">
    <citation type="journal article" date="2019" name="Int. J. Syst. Evol. Microbiol.">
        <title>The Global Catalogue of Microorganisms (GCM) 10K type strain sequencing project: providing services to taxonomists for standard genome sequencing and annotation.</title>
        <authorList>
            <consortium name="The Broad Institute Genomics Platform"/>
            <consortium name="The Broad Institute Genome Sequencing Center for Infectious Disease"/>
            <person name="Wu L."/>
            <person name="Ma J."/>
        </authorList>
    </citation>
    <scope>NUCLEOTIDE SEQUENCE [LARGE SCALE GENOMIC DNA]</scope>
    <source>
        <strain evidence="2 3">JCM 13595</strain>
    </source>
</reference>
<dbReference type="Proteomes" id="UP001501461">
    <property type="component" value="Unassembled WGS sequence"/>
</dbReference>
<name>A0ABN2U5B5_9MICC</name>
<feature type="transmembrane region" description="Helical" evidence="1">
    <location>
        <begin position="114"/>
        <end position="133"/>
    </location>
</feature>
<feature type="transmembrane region" description="Helical" evidence="1">
    <location>
        <begin position="55"/>
        <end position="76"/>
    </location>
</feature>
<comment type="caution">
    <text evidence="2">The sequence shown here is derived from an EMBL/GenBank/DDBJ whole genome shotgun (WGS) entry which is preliminary data.</text>
</comment>